<evidence type="ECO:0000256" key="3">
    <source>
        <dbReference type="ARBA" id="ARBA00023014"/>
    </source>
</evidence>
<dbReference type="GO" id="GO:0051536">
    <property type="term" value="F:iron-sulfur cluster binding"/>
    <property type="evidence" value="ECO:0007669"/>
    <property type="project" value="UniProtKB-KW"/>
</dbReference>
<keyword evidence="6" id="KW-0067">ATP-binding</keyword>
<dbReference type="PANTHER" id="PTHR43063">
    <property type="entry name" value="4FE-4S CLUSTER CONTAINING PARA FAMILY ATPASE PROTEIN"/>
    <property type="match status" value="1"/>
</dbReference>
<accession>A0A9Q7AFK8</accession>
<keyword evidence="6" id="KW-0547">Nucleotide-binding</keyword>
<dbReference type="GO" id="GO:0005524">
    <property type="term" value="F:ATP binding"/>
    <property type="evidence" value="ECO:0007669"/>
    <property type="project" value="UniProtKB-KW"/>
</dbReference>
<dbReference type="Proteomes" id="UP000671879">
    <property type="component" value="Chromosome"/>
</dbReference>
<dbReference type="PANTHER" id="PTHR43063:SF1">
    <property type="entry name" value="4FE-4S CLUSTER CONTAINING PARA FAMILY ATPASE PROTEIN"/>
    <property type="match status" value="1"/>
</dbReference>
<dbReference type="EMBL" id="CP072943">
    <property type="protein sequence ID" value="QTX32314.1"/>
    <property type="molecule type" value="Genomic_DNA"/>
</dbReference>
<dbReference type="Gene3D" id="3.30.70.20">
    <property type="match status" value="1"/>
</dbReference>
<keyword evidence="1" id="KW-0479">Metal-binding</keyword>
<dbReference type="InterPro" id="IPR017900">
    <property type="entry name" value="4Fe4S_Fe_S_CS"/>
</dbReference>
<dbReference type="Gene3D" id="3.40.50.300">
    <property type="entry name" value="P-loop containing nucleotide triphosphate hydrolases"/>
    <property type="match status" value="1"/>
</dbReference>
<dbReference type="AlphaFoldDB" id="A0A9Q7AFK8"/>
<dbReference type="KEGG" id="aram:KAR29_13605"/>
<organism evidence="6 7">
    <name type="scientific">Aminithiophilus ramosus</name>
    <dbReference type="NCBI Taxonomy" id="3029084"/>
    <lineage>
        <taxon>Bacteria</taxon>
        <taxon>Thermotogati</taxon>
        <taxon>Synergistota</taxon>
        <taxon>Synergistia</taxon>
        <taxon>Synergistales</taxon>
        <taxon>Aminithiophilaceae</taxon>
        <taxon>Aminithiophilus</taxon>
    </lineage>
</organism>
<gene>
    <name evidence="6" type="ORF">KAR29_13605</name>
</gene>
<reference evidence="7" key="1">
    <citation type="submission" date="2021-04" db="EMBL/GenBank/DDBJ databases">
        <title>A novel Synergistetes isolate from a pyrite-forming mixed culture.</title>
        <authorList>
            <person name="Bunk B."/>
            <person name="Sproer C."/>
            <person name="Spring S."/>
            <person name="Pester M."/>
        </authorList>
    </citation>
    <scope>NUCLEOTIDE SEQUENCE [LARGE SCALE GENOMIC DNA]</scope>
    <source>
        <strain evidence="7">J.5.4.2-T.3.5.2</strain>
    </source>
</reference>
<evidence type="ECO:0000256" key="1">
    <source>
        <dbReference type="ARBA" id="ARBA00022723"/>
    </source>
</evidence>
<dbReference type="InterPro" id="IPR027417">
    <property type="entry name" value="P-loop_NTPase"/>
</dbReference>
<sequence>MRVAVASGKGGTGKSCVAASLALCSPDVLAVDLDVEEPNLALILGCPSLESMLVTRPRPLVEESRCDGCGLCAKECRFGAVNVFGKKVYFSHELCHGCGLCAHICPQGAIFEEERPLGEIRRCRCDGIELLEGRLWTGQMNPVPVIESTLDAAQAFDGDTVWDAPPGSSCSMVAAVSRADAVVLVTEPTPFGASDLELALQVLAKLKKRSHVVVNRADLGGADIDGLAERYGSSVALRLPFSREVASRYARGEAPARFDPLWQEGMRLLWSHLREARS</sequence>
<evidence type="ECO:0000259" key="4">
    <source>
        <dbReference type="Pfam" id="PF00037"/>
    </source>
</evidence>
<protein>
    <submittedName>
        <fullName evidence="6">ATP-binding protein</fullName>
    </submittedName>
</protein>
<proteinExistence type="predicted"/>
<keyword evidence="2" id="KW-0408">Iron</keyword>
<keyword evidence="3" id="KW-0411">Iron-sulfur</keyword>
<dbReference type="InterPro" id="IPR002586">
    <property type="entry name" value="CobQ/CobB/MinD/ParA_Nub-bd_dom"/>
</dbReference>
<dbReference type="SUPFAM" id="SSF52540">
    <property type="entry name" value="P-loop containing nucleoside triphosphate hydrolases"/>
    <property type="match status" value="1"/>
</dbReference>
<evidence type="ECO:0000313" key="6">
    <source>
        <dbReference type="EMBL" id="QTX32314.1"/>
    </source>
</evidence>
<evidence type="ECO:0000313" key="7">
    <source>
        <dbReference type="Proteomes" id="UP000671879"/>
    </source>
</evidence>
<name>A0A9Q7AFK8_9BACT</name>
<dbReference type="SUPFAM" id="SSF54862">
    <property type="entry name" value="4Fe-4S ferredoxins"/>
    <property type="match status" value="1"/>
</dbReference>
<dbReference type="InterPro" id="IPR017896">
    <property type="entry name" value="4Fe4S_Fe-S-bd"/>
</dbReference>
<dbReference type="GO" id="GO:0046872">
    <property type="term" value="F:metal ion binding"/>
    <property type="evidence" value="ECO:0007669"/>
    <property type="project" value="UniProtKB-KW"/>
</dbReference>
<dbReference type="Pfam" id="PF00037">
    <property type="entry name" value="Fer4"/>
    <property type="match status" value="2"/>
</dbReference>
<dbReference type="Pfam" id="PF01656">
    <property type="entry name" value="CbiA"/>
    <property type="match status" value="1"/>
</dbReference>
<keyword evidence="7" id="KW-1185">Reference proteome</keyword>
<feature type="domain" description="CobQ/CobB/MinD/ParA nucleotide binding" evidence="5">
    <location>
        <begin position="3"/>
        <end position="253"/>
    </location>
</feature>
<feature type="domain" description="4Fe-4S ferredoxin-type" evidence="4">
    <location>
        <begin position="89"/>
        <end position="110"/>
    </location>
</feature>
<dbReference type="RefSeq" id="WP_274373541.1">
    <property type="nucleotide sequence ID" value="NZ_CP072943.1"/>
</dbReference>
<evidence type="ECO:0000256" key="2">
    <source>
        <dbReference type="ARBA" id="ARBA00023004"/>
    </source>
</evidence>
<feature type="domain" description="4Fe-4S ferredoxin-type" evidence="4">
    <location>
        <begin position="61"/>
        <end position="81"/>
    </location>
</feature>
<dbReference type="PROSITE" id="PS00198">
    <property type="entry name" value="4FE4S_FER_1"/>
    <property type="match status" value="1"/>
</dbReference>
<evidence type="ECO:0000259" key="5">
    <source>
        <dbReference type="Pfam" id="PF01656"/>
    </source>
</evidence>